<evidence type="ECO:0000256" key="1">
    <source>
        <dbReference type="SAM" id="MobiDB-lite"/>
    </source>
</evidence>
<gene>
    <name evidence="3" type="ORF">Ocin01_02478</name>
</gene>
<sequence>MGDRDALIVICWLGILFLFFFECFYRKLKIRFSRDVQPTSDLGNCREMSSTETGRFIAPISVTTSTKELGIRIEMVEEPPPSYEEAVSYAALVTKFQFSPYGDRNIRDCVVSLGSATRLQEEEEEEDDEEETEEKESGTVTSNTSNHLSQSHPHANDSNNNGVNQCNVILADSNSSNSDVVCGGGDMNPSLKTPPGETNEPKRLIL</sequence>
<evidence type="ECO:0000256" key="2">
    <source>
        <dbReference type="SAM" id="Phobius"/>
    </source>
</evidence>
<proteinExistence type="predicted"/>
<dbReference type="EMBL" id="LJIJ01000051">
    <property type="protein sequence ID" value="ODN04198.1"/>
    <property type="molecule type" value="Genomic_DNA"/>
</dbReference>
<comment type="caution">
    <text evidence="3">The sequence shown here is derived from an EMBL/GenBank/DDBJ whole genome shotgun (WGS) entry which is preliminary data.</text>
</comment>
<feature type="transmembrane region" description="Helical" evidence="2">
    <location>
        <begin position="6"/>
        <end position="25"/>
    </location>
</feature>
<reference evidence="3 4" key="1">
    <citation type="journal article" date="2016" name="Genome Biol. Evol.">
        <title>Gene Family Evolution Reflects Adaptation to Soil Environmental Stressors in the Genome of the Collembolan Orchesella cincta.</title>
        <authorList>
            <person name="Faddeeva-Vakhrusheva A."/>
            <person name="Derks M.F."/>
            <person name="Anvar S.Y."/>
            <person name="Agamennone V."/>
            <person name="Suring W."/>
            <person name="Smit S."/>
            <person name="van Straalen N.M."/>
            <person name="Roelofs D."/>
        </authorList>
    </citation>
    <scope>NUCLEOTIDE SEQUENCE [LARGE SCALE GENOMIC DNA]</scope>
    <source>
        <tissue evidence="3">Mixed pool</tissue>
    </source>
</reference>
<name>A0A1D2NFY3_ORCCI</name>
<feature type="region of interest" description="Disordered" evidence="1">
    <location>
        <begin position="117"/>
        <end position="206"/>
    </location>
</feature>
<dbReference type="AlphaFoldDB" id="A0A1D2NFY3"/>
<dbReference type="Proteomes" id="UP000094527">
    <property type="component" value="Unassembled WGS sequence"/>
</dbReference>
<organism evidence="3 4">
    <name type="scientific">Orchesella cincta</name>
    <name type="common">Springtail</name>
    <name type="synonym">Podura cincta</name>
    <dbReference type="NCBI Taxonomy" id="48709"/>
    <lineage>
        <taxon>Eukaryota</taxon>
        <taxon>Metazoa</taxon>
        <taxon>Ecdysozoa</taxon>
        <taxon>Arthropoda</taxon>
        <taxon>Hexapoda</taxon>
        <taxon>Collembola</taxon>
        <taxon>Entomobryomorpha</taxon>
        <taxon>Entomobryoidea</taxon>
        <taxon>Orchesellidae</taxon>
        <taxon>Orchesellinae</taxon>
        <taxon>Orchesella</taxon>
    </lineage>
</organism>
<accession>A0A1D2NFY3</accession>
<keyword evidence="4" id="KW-1185">Reference proteome</keyword>
<evidence type="ECO:0000313" key="4">
    <source>
        <dbReference type="Proteomes" id="UP000094527"/>
    </source>
</evidence>
<evidence type="ECO:0000313" key="3">
    <source>
        <dbReference type="EMBL" id="ODN04198.1"/>
    </source>
</evidence>
<protein>
    <submittedName>
        <fullName evidence="3">Uncharacterized protein</fullName>
    </submittedName>
</protein>
<keyword evidence="2" id="KW-0472">Membrane</keyword>
<keyword evidence="2" id="KW-0812">Transmembrane</keyword>
<feature type="compositionally biased region" description="Acidic residues" evidence="1">
    <location>
        <begin position="121"/>
        <end position="134"/>
    </location>
</feature>
<keyword evidence="2" id="KW-1133">Transmembrane helix</keyword>
<feature type="compositionally biased region" description="Polar residues" evidence="1">
    <location>
        <begin position="138"/>
        <end position="179"/>
    </location>
</feature>